<dbReference type="PANTHER" id="PTHR45964">
    <property type="entry name" value="WSCD FAMILY MEMBER CG9164"/>
    <property type="match status" value="1"/>
</dbReference>
<dbReference type="InParanoid" id="A0A078BAP4"/>
<organism evidence="4 5">
    <name type="scientific">Stylonychia lemnae</name>
    <name type="common">Ciliate</name>
    <dbReference type="NCBI Taxonomy" id="5949"/>
    <lineage>
        <taxon>Eukaryota</taxon>
        <taxon>Sar</taxon>
        <taxon>Alveolata</taxon>
        <taxon>Ciliophora</taxon>
        <taxon>Intramacronucleata</taxon>
        <taxon>Spirotrichea</taxon>
        <taxon>Stichotrichia</taxon>
        <taxon>Sporadotrichida</taxon>
        <taxon>Oxytrichidae</taxon>
        <taxon>Stylonychinae</taxon>
        <taxon>Stylonychia</taxon>
    </lineage>
</organism>
<evidence type="ECO:0000313" key="5">
    <source>
        <dbReference type="Proteomes" id="UP000039865"/>
    </source>
</evidence>
<sequence>MEKIFDFGVDLLLPMFSSTILKSIDIVQAQQQPPYSDGLYYMEISKESKNHTGILFKKIFNLMIDPVFTNLFRSNAFYSNPDCSKFSMTQIDQSYKKYSEQIEAIYPGYFIDDNFLVVNKNDLQIDLNSLRDFFLSTDLVNYETLKANFIGTQTRFLMPTKELGVTYTSFPRSGNTFLRKYFETITGIATGSDMVMKFSLNVALQYAGFKGEGIVDNRVWINKTHFPYRLPYDHSYETGIILCCVRNPLDVFVSQLLQICTMCHNQDINEDFTQYPEWALHVNQEVMIWKKWHQYWIDMAQKQEVPILFFRFEDLLLDAQSTLSEIFSFALRVKDIKGTFIEQRIIEVINSGSKGNTLYKPRQGGINKNKDKYTESQMKYIMDNLEDLLNFFGYTDHQGVKNDFEFFTYGENASQESSDKFEGFRKLNEQTWNYLMNNPEKAASSKMTINQGKEGFSMIKEKNIFQFFPVFEKSSIRKAQTNKKIYDPQQSQKQSNHQQNIKNQNQCQHESDMKQQ</sequence>
<dbReference type="EMBL" id="CCKQ01018365">
    <property type="protein sequence ID" value="CDW90322.1"/>
    <property type="molecule type" value="Genomic_DNA"/>
</dbReference>
<dbReference type="InterPro" id="IPR000863">
    <property type="entry name" value="Sulfotransferase_dom"/>
</dbReference>
<dbReference type="InterPro" id="IPR051589">
    <property type="entry name" value="Sialate-O-sulfotransferase"/>
</dbReference>
<dbReference type="GO" id="GO:0008146">
    <property type="term" value="F:sulfotransferase activity"/>
    <property type="evidence" value="ECO:0007669"/>
    <property type="project" value="InterPro"/>
</dbReference>
<protein>
    <submittedName>
        <fullName evidence="4">Fbox domain containing protein</fullName>
    </submittedName>
</protein>
<evidence type="ECO:0000256" key="2">
    <source>
        <dbReference type="SAM" id="MobiDB-lite"/>
    </source>
</evidence>
<dbReference type="OrthoDB" id="5985073at2759"/>
<dbReference type="AlphaFoldDB" id="A0A078BAP4"/>
<dbReference type="Pfam" id="PF00685">
    <property type="entry name" value="Sulfotransfer_1"/>
    <property type="match status" value="1"/>
</dbReference>
<dbReference type="InterPro" id="IPR027417">
    <property type="entry name" value="P-loop_NTPase"/>
</dbReference>
<evidence type="ECO:0000313" key="4">
    <source>
        <dbReference type="EMBL" id="CDW90322.1"/>
    </source>
</evidence>
<evidence type="ECO:0000256" key="1">
    <source>
        <dbReference type="ARBA" id="ARBA00010236"/>
    </source>
</evidence>
<feature type="compositionally biased region" description="Low complexity" evidence="2">
    <location>
        <begin position="489"/>
        <end position="508"/>
    </location>
</feature>
<feature type="domain" description="Sulfotransferase" evidence="3">
    <location>
        <begin position="221"/>
        <end position="330"/>
    </location>
</feature>
<dbReference type="Proteomes" id="UP000039865">
    <property type="component" value="Unassembled WGS sequence"/>
</dbReference>
<keyword evidence="5" id="KW-1185">Reference proteome</keyword>
<dbReference type="Gene3D" id="3.40.50.300">
    <property type="entry name" value="P-loop containing nucleotide triphosphate hydrolases"/>
    <property type="match status" value="1"/>
</dbReference>
<feature type="region of interest" description="Disordered" evidence="2">
    <location>
        <begin position="479"/>
        <end position="516"/>
    </location>
</feature>
<proteinExistence type="inferred from homology"/>
<name>A0A078BAP4_STYLE</name>
<evidence type="ECO:0000259" key="3">
    <source>
        <dbReference type="Pfam" id="PF00685"/>
    </source>
</evidence>
<dbReference type="PANTHER" id="PTHR45964:SF5">
    <property type="entry name" value="WSCD FAMILY MEMBER CG9164"/>
    <property type="match status" value="1"/>
</dbReference>
<dbReference type="SUPFAM" id="SSF52540">
    <property type="entry name" value="P-loop containing nucleoside triphosphate hydrolases"/>
    <property type="match status" value="1"/>
</dbReference>
<comment type="similarity">
    <text evidence="1">Belongs to the WSCD family.</text>
</comment>
<accession>A0A078BAP4</accession>
<gene>
    <name evidence="4" type="primary">Contig1552.g1690</name>
    <name evidence="4" type="ORF">STYLEM_19464</name>
</gene>
<reference evidence="4 5" key="1">
    <citation type="submission" date="2014-06" db="EMBL/GenBank/DDBJ databases">
        <authorList>
            <person name="Swart Estienne"/>
        </authorList>
    </citation>
    <scope>NUCLEOTIDE SEQUENCE [LARGE SCALE GENOMIC DNA]</scope>
    <source>
        <strain evidence="4 5">130c</strain>
    </source>
</reference>